<protein>
    <submittedName>
        <fullName evidence="2">Uncharacterized protein</fullName>
    </submittedName>
</protein>
<dbReference type="PANTHER" id="PTHR39244:SF5">
    <property type="entry name" value="NATTERIN-3-LIKE"/>
    <property type="match status" value="1"/>
</dbReference>
<gene>
    <name evidence="2" type="ORF">LTRI10_LOCUS18904</name>
</gene>
<evidence type="ECO:0000313" key="2">
    <source>
        <dbReference type="EMBL" id="CAL1377240.1"/>
    </source>
</evidence>
<dbReference type="Gene3D" id="1.20.5.490">
    <property type="entry name" value="Single helix bin"/>
    <property type="match status" value="1"/>
</dbReference>
<evidence type="ECO:0000313" key="3">
    <source>
        <dbReference type="Proteomes" id="UP001497516"/>
    </source>
</evidence>
<evidence type="ECO:0000256" key="1">
    <source>
        <dbReference type="SAM" id="Coils"/>
    </source>
</evidence>
<name>A0AAV2DV61_9ROSI</name>
<dbReference type="Gene3D" id="2.80.10.50">
    <property type="match status" value="1"/>
</dbReference>
<accession>A0AAV2DV61</accession>
<dbReference type="EMBL" id="OZ034816">
    <property type="protein sequence ID" value="CAL1377240.1"/>
    <property type="molecule type" value="Genomic_DNA"/>
</dbReference>
<dbReference type="Proteomes" id="UP001497516">
    <property type="component" value="Chromosome 3"/>
</dbReference>
<reference evidence="2 3" key="1">
    <citation type="submission" date="2024-04" db="EMBL/GenBank/DDBJ databases">
        <authorList>
            <person name="Fracassetti M."/>
        </authorList>
    </citation>
    <scope>NUCLEOTIDE SEQUENCE [LARGE SCALE GENOMIC DNA]</scope>
</reference>
<keyword evidence="1" id="KW-0175">Coiled coil</keyword>
<dbReference type="InterPro" id="IPR053237">
    <property type="entry name" value="Natterin_C"/>
</dbReference>
<feature type="coiled-coil region" evidence="1">
    <location>
        <begin position="157"/>
        <end position="191"/>
    </location>
</feature>
<sequence>MATELPKYVMFRTQYQFRHYLHYLWNEEEFGVNYKGMGSVRAVDPVSPFVKLEVVPSAANPGRIHLLCSYNNKYLEVVRYRDTDQTYYLSATADVAVDEMAGPTSTLFTPAFSSNSEGGTVALTHSSTDRRVQISLPSSVAVAVSIGTREFFNYYAWESHQEKIKAKEAEIQNLRRQLADNDEEIGNLRGQVAAWELYEEQRRAKLEEEKLALRSTVASTWEAFQFSVREGNPPGAAGSSTLQA</sequence>
<keyword evidence="3" id="KW-1185">Reference proteome</keyword>
<dbReference type="InterPro" id="IPR036242">
    <property type="entry name" value="Agglutinin_dom_sf"/>
</dbReference>
<dbReference type="PANTHER" id="PTHR39244">
    <property type="entry name" value="NATTERIN-4"/>
    <property type="match status" value="1"/>
</dbReference>
<dbReference type="AlphaFoldDB" id="A0AAV2DV61"/>
<organism evidence="2 3">
    <name type="scientific">Linum trigynum</name>
    <dbReference type="NCBI Taxonomy" id="586398"/>
    <lineage>
        <taxon>Eukaryota</taxon>
        <taxon>Viridiplantae</taxon>
        <taxon>Streptophyta</taxon>
        <taxon>Embryophyta</taxon>
        <taxon>Tracheophyta</taxon>
        <taxon>Spermatophyta</taxon>
        <taxon>Magnoliopsida</taxon>
        <taxon>eudicotyledons</taxon>
        <taxon>Gunneridae</taxon>
        <taxon>Pentapetalae</taxon>
        <taxon>rosids</taxon>
        <taxon>fabids</taxon>
        <taxon>Malpighiales</taxon>
        <taxon>Linaceae</taxon>
        <taxon>Linum</taxon>
    </lineage>
</organism>
<proteinExistence type="predicted"/>
<dbReference type="SUPFAM" id="SSF50382">
    <property type="entry name" value="Agglutinin"/>
    <property type="match status" value="1"/>
</dbReference>